<protein>
    <submittedName>
        <fullName evidence="2">Uncharacterized protein</fullName>
    </submittedName>
</protein>
<keyword evidence="3" id="KW-1185">Reference proteome</keyword>
<sequence length="326" mass="35116">MCRNVRLLRGTWVIVPYGKWEFKRDPLDAGYGVYVRNDEIFESLVGIVKNHSLIDAPTPLRLTYRKPELFAYHVDNGGPPCDIKSDAEVALFMTNHFNYPPLTLCVVVGAEASATYNFQRRSAFTVGNSTYLRESHSLEKSLRNLADYNGMPASPTSVQGNIASPDSPNFSSTGSSSETGLTGDYEAELDQALLVAAGRVQTLREPGRATTFLPQPIIPQGSVSEPPSVPPSATRFAPPAAHVVAPPGGPQVASPAVPPIAPLTSPPAAPRAENGPRLDLTLTCGPIPGSPNSYGFGATPYVQLNFDTSSEEDEDFGGFRMKFKYK</sequence>
<name>A0A087GII7_ARAAL</name>
<accession>A0A087GII7</accession>
<organism evidence="2 3">
    <name type="scientific">Arabis alpina</name>
    <name type="common">Alpine rock-cress</name>
    <dbReference type="NCBI Taxonomy" id="50452"/>
    <lineage>
        <taxon>Eukaryota</taxon>
        <taxon>Viridiplantae</taxon>
        <taxon>Streptophyta</taxon>
        <taxon>Embryophyta</taxon>
        <taxon>Tracheophyta</taxon>
        <taxon>Spermatophyta</taxon>
        <taxon>Magnoliopsida</taxon>
        <taxon>eudicotyledons</taxon>
        <taxon>Gunneridae</taxon>
        <taxon>Pentapetalae</taxon>
        <taxon>rosids</taxon>
        <taxon>malvids</taxon>
        <taxon>Brassicales</taxon>
        <taxon>Brassicaceae</taxon>
        <taxon>Arabideae</taxon>
        <taxon>Arabis</taxon>
    </lineage>
</organism>
<reference evidence="3" key="1">
    <citation type="journal article" date="2015" name="Nat. Plants">
        <title>Genome expansion of Arabis alpina linked with retrotransposition and reduced symmetric DNA methylation.</title>
        <authorList>
            <person name="Willing E.M."/>
            <person name="Rawat V."/>
            <person name="Mandakova T."/>
            <person name="Maumus F."/>
            <person name="James G.V."/>
            <person name="Nordstroem K.J."/>
            <person name="Becker C."/>
            <person name="Warthmann N."/>
            <person name="Chica C."/>
            <person name="Szarzynska B."/>
            <person name="Zytnicki M."/>
            <person name="Albani M.C."/>
            <person name="Kiefer C."/>
            <person name="Bergonzi S."/>
            <person name="Castaings L."/>
            <person name="Mateos J.L."/>
            <person name="Berns M.C."/>
            <person name="Bujdoso N."/>
            <person name="Piofczyk T."/>
            <person name="de Lorenzo L."/>
            <person name="Barrero-Sicilia C."/>
            <person name="Mateos I."/>
            <person name="Piednoel M."/>
            <person name="Hagmann J."/>
            <person name="Chen-Min-Tao R."/>
            <person name="Iglesias-Fernandez R."/>
            <person name="Schuster S.C."/>
            <person name="Alonso-Blanco C."/>
            <person name="Roudier F."/>
            <person name="Carbonero P."/>
            <person name="Paz-Ares J."/>
            <person name="Davis S.J."/>
            <person name="Pecinka A."/>
            <person name="Quesneville H."/>
            <person name="Colot V."/>
            <person name="Lysak M.A."/>
            <person name="Weigel D."/>
            <person name="Coupland G."/>
            <person name="Schneeberger K."/>
        </authorList>
    </citation>
    <scope>NUCLEOTIDE SEQUENCE [LARGE SCALE GENOMIC DNA]</scope>
    <source>
        <strain evidence="3">cv. Pajares</strain>
    </source>
</reference>
<evidence type="ECO:0000256" key="1">
    <source>
        <dbReference type="SAM" id="MobiDB-lite"/>
    </source>
</evidence>
<dbReference type="Gramene" id="KFK29689">
    <property type="protein sequence ID" value="KFK29689"/>
    <property type="gene ID" value="AALP_AA7G165900"/>
</dbReference>
<gene>
    <name evidence="2" type="ordered locus">AALP_Aa7g165900</name>
</gene>
<dbReference type="Proteomes" id="UP000029120">
    <property type="component" value="Chromosome 7"/>
</dbReference>
<evidence type="ECO:0000313" key="2">
    <source>
        <dbReference type="EMBL" id="KFK29689.1"/>
    </source>
</evidence>
<dbReference type="EMBL" id="CM002875">
    <property type="protein sequence ID" value="KFK29689.1"/>
    <property type="molecule type" value="Genomic_DNA"/>
</dbReference>
<feature type="region of interest" description="Disordered" evidence="1">
    <location>
        <begin position="149"/>
        <end position="180"/>
    </location>
</feature>
<feature type="region of interest" description="Disordered" evidence="1">
    <location>
        <begin position="211"/>
        <end position="235"/>
    </location>
</feature>
<feature type="compositionally biased region" description="Low complexity" evidence="1">
    <location>
        <begin position="171"/>
        <end position="180"/>
    </location>
</feature>
<feature type="compositionally biased region" description="Polar residues" evidence="1">
    <location>
        <begin position="154"/>
        <end position="170"/>
    </location>
</feature>
<dbReference type="AlphaFoldDB" id="A0A087GII7"/>
<evidence type="ECO:0000313" key="3">
    <source>
        <dbReference type="Proteomes" id="UP000029120"/>
    </source>
</evidence>
<dbReference type="OrthoDB" id="1031727at2759"/>
<proteinExistence type="predicted"/>